<feature type="chain" id="PRO_5003977335" description="Secreted protein" evidence="1">
    <location>
        <begin position="19"/>
        <end position="113"/>
    </location>
</feature>
<gene>
    <name evidence="2" type="ORF">OOW_P131scaffold01331g41</name>
</gene>
<name>L7IWZ1_PYRO1</name>
<evidence type="ECO:0000313" key="2">
    <source>
        <dbReference type="EMBL" id="ELQ59820.1"/>
    </source>
</evidence>
<dbReference type="AlphaFoldDB" id="L7IWZ1"/>
<keyword evidence="1" id="KW-0732">Signal</keyword>
<proteinExistence type="predicted"/>
<feature type="signal peptide" evidence="1">
    <location>
        <begin position="1"/>
        <end position="18"/>
    </location>
</feature>
<evidence type="ECO:0008006" key="3">
    <source>
        <dbReference type="Google" id="ProtNLM"/>
    </source>
</evidence>
<evidence type="ECO:0000256" key="1">
    <source>
        <dbReference type="SAM" id="SignalP"/>
    </source>
</evidence>
<organism>
    <name type="scientific">Pyricularia oryzae (strain P131)</name>
    <name type="common">Rice blast fungus</name>
    <name type="synonym">Magnaporthe oryzae</name>
    <dbReference type="NCBI Taxonomy" id="1143193"/>
    <lineage>
        <taxon>Eukaryota</taxon>
        <taxon>Fungi</taxon>
        <taxon>Dikarya</taxon>
        <taxon>Ascomycota</taxon>
        <taxon>Pezizomycotina</taxon>
        <taxon>Sordariomycetes</taxon>
        <taxon>Sordariomycetidae</taxon>
        <taxon>Magnaporthales</taxon>
        <taxon>Pyriculariaceae</taxon>
        <taxon>Pyricularia</taxon>
    </lineage>
</organism>
<reference evidence="2" key="1">
    <citation type="journal article" date="2012" name="PLoS Genet.">
        <title>Comparative analysis of the genomes of two field isolates of the rice blast fungus Magnaporthe oryzae.</title>
        <authorList>
            <person name="Xue M."/>
            <person name="Yang J."/>
            <person name="Li Z."/>
            <person name="Hu S."/>
            <person name="Yao N."/>
            <person name="Dean R.A."/>
            <person name="Zhao W."/>
            <person name="Shen M."/>
            <person name="Zhang H."/>
            <person name="Li C."/>
            <person name="Liu L."/>
            <person name="Cao L."/>
            <person name="Xu X."/>
            <person name="Xing Y."/>
            <person name="Hsiang T."/>
            <person name="Zhang Z."/>
            <person name="Xu J.R."/>
            <person name="Peng Y.L."/>
        </authorList>
    </citation>
    <scope>NUCLEOTIDE SEQUENCE [LARGE SCALE GENOMIC DNA]</scope>
    <source>
        <strain evidence="2">P131</strain>
    </source>
</reference>
<accession>L7IWZ1</accession>
<dbReference type="EMBL" id="JH794194">
    <property type="protein sequence ID" value="ELQ59820.1"/>
    <property type="molecule type" value="Genomic_DNA"/>
</dbReference>
<sequence>MARLVRLCVCVCVCVCAGNLCTELPSAPRRRQSYRKHSPLTFAYHPGRSPAKQGVKWYPDCTVPLCTPFVQYLCCSQQSGSRAGLCEVTSDASFRAQSRCATFDSIKLAAASY</sequence>
<protein>
    <recommendedName>
        <fullName evidence="3">Secreted protein</fullName>
    </recommendedName>
</protein>